<evidence type="ECO:0000259" key="1">
    <source>
        <dbReference type="PROSITE" id="PS51819"/>
    </source>
</evidence>
<evidence type="ECO:0000313" key="2">
    <source>
        <dbReference type="EMBL" id="MEJ2871506.1"/>
    </source>
</evidence>
<keyword evidence="3" id="KW-1185">Reference proteome</keyword>
<accession>A0ABU8MX92</accession>
<dbReference type="EMBL" id="JBBEGN010000023">
    <property type="protein sequence ID" value="MEJ2871506.1"/>
    <property type="molecule type" value="Genomic_DNA"/>
</dbReference>
<dbReference type="InterPro" id="IPR037523">
    <property type="entry name" value="VOC_core"/>
</dbReference>
<dbReference type="InterPro" id="IPR029068">
    <property type="entry name" value="Glyas_Bleomycin-R_OHBP_Dase"/>
</dbReference>
<feature type="domain" description="VOC" evidence="1">
    <location>
        <begin position="20"/>
        <end position="139"/>
    </location>
</feature>
<gene>
    <name evidence="2" type="ORF">WCD74_27350</name>
</gene>
<dbReference type="Pfam" id="PF00903">
    <property type="entry name" value="Glyoxalase"/>
    <property type="match status" value="1"/>
</dbReference>
<dbReference type="PROSITE" id="PS51819">
    <property type="entry name" value="VOC"/>
    <property type="match status" value="1"/>
</dbReference>
<proteinExistence type="predicted"/>
<dbReference type="RefSeq" id="WP_337698073.1">
    <property type="nucleotide sequence ID" value="NZ_JBBEGN010000023.1"/>
</dbReference>
<name>A0ABU8MX92_9PSEU</name>
<sequence length="208" mass="23408">MSETLPVPQSRKPRPIIAPKLHHSTFLTLKLHEMVAWYEKVAGLTPVHYSDGAAWLTNDAANHRIALIAHPAIKKPVDKPTSAGLHHTAFEYADFDQWLDNYSRLKDEGITPFMSLDHGMTMSLYYADPEGNGVEIQIDAFGDWARSTEWMWASREFAENPVGNFFDPDLVVEAREKGLSMAEIHQAAHAGDYRPENPPADVLLPEVY</sequence>
<dbReference type="InterPro" id="IPR004360">
    <property type="entry name" value="Glyas_Fos-R_dOase_dom"/>
</dbReference>
<dbReference type="PANTHER" id="PTHR43279">
    <property type="entry name" value="CATECHOL-2,3-DIOXYGENASE"/>
    <property type="match status" value="1"/>
</dbReference>
<reference evidence="2 3" key="1">
    <citation type="submission" date="2024-03" db="EMBL/GenBank/DDBJ databases">
        <title>Actinomycetospora sp. OC33-EN08, a novel actinomycete isolated from wild orchid (Aerides multiflora).</title>
        <authorList>
            <person name="Suriyachadkun C."/>
        </authorList>
    </citation>
    <scope>NUCLEOTIDE SEQUENCE [LARGE SCALE GENOMIC DNA]</scope>
    <source>
        <strain evidence="2 3">OC33-EN08</strain>
    </source>
</reference>
<evidence type="ECO:0000313" key="3">
    <source>
        <dbReference type="Proteomes" id="UP001385809"/>
    </source>
</evidence>
<dbReference type="SUPFAM" id="SSF54593">
    <property type="entry name" value="Glyoxalase/Bleomycin resistance protein/Dihydroxybiphenyl dioxygenase"/>
    <property type="match status" value="1"/>
</dbReference>
<dbReference type="PANTHER" id="PTHR43279:SF1">
    <property type="entry name" value="CATECHOL-2,3-DIOXYGENASE"/>
    <property type="match status" value="1"/>
</dbReference>
<dbReference type="Gene3D" id="3.10.180.10">
    <property type="entry name" value="2,3-Dihydroxybiphenyl 1,2-Dioxygenase, domain 1"/>
    <property type="match status" value="1"/>
</dbReference>
<comment type="caution">
    <text evidence="2">The sequence shown here is derived from an EMBL/GenBank/DDBJ whole genome shotgun (WGS) entry which is preliminary data.</text>
</comment>
<dbReference type="Proteomes" id="UP001385809">
    <property type="component" value="Unassembled WGS sequence"/>
</dbReference>
<organism evidence="2 3">
    <name type="scientific">Actinomycetospora aurantiaca</name>
    <dbReference type="NCBI Taxonomy" id="3129233"/>
    <lineage>
        <taxon>Bacteria</taxon>
        <taxon>Bacillati</taxon>
        <taxon>Actinomycetota</taxon>
        <taxon>Actinomycetes</taxon>
        <taxon>Pseudonocardiales</taxon>
        <taxon>Pseudonocardiaceae</taxon>
        <taxon>Actinomycetospora</taxon>
    </lineage>
</organism>
<protein>
    <submittedName>
        <fullName evidence="2">VOC family protein</fullName>
    </submittedName>
</protein>